<keyword evidence="1" id="KW-0805">Transcription regulation</keyword>
<dbReference type="EMBL" id="JAUSWC010000002">
    <property type="protein sequence ID" value="MDQ0485783.1"/>
    <property type="molecule type" value="Genomic_DNA"/>
</dbReference>
<dbReference type="PROSITE" id="PS50956">
    <property type="entry name" value="HTH_ASNC_2"/>
    <property type="match status" value="2"/>
</dbReference>
<dbReference type="SMART" id="SM00344">
    <property type="entry name" value="HTH_ASNC"/>
    <property type="match status" value="2"/>
</dbReference>
<reference evidence="5 6" key="1">
    <citation type="submission" date="2023-07" db="EMBL/GenBank/DDBJ databases">
        <title>Genomic Encyclopedia of Type Strains, Phase IV (KMG-IV): sequencing the most valuable type-strain genomes for metagenomic binning, comparative biology and taxonomic classification.</title>
        <authorList>
            <person name="Goeker M."/>
        </authorList>
    </citation>
    <scope>NUCLEOTIDE SEQUENCE [LARGE SCALE GENOMIC DNA]</scope>
    <source>
        <strain evidence="5 6">DSM 40573</strain>
    </source>
</reference>
<accession>A0ABU0KBR6</accession>
<dbReference type="PRINTS" id="PR00033">
    <property type="entry name" value="HTHASNC"/>
</dbReference>
<dbReference type="Gene3D" id="1.10.10.10">
    <property type="entry name" value="Winged helix-like DNA-binding domain superfamily/Winged helix DNA-binding domain"/>
    <property type="match status" value="2"/>
</dbReference>
<evidence type="ECO:0000313" key="6">
    <source>
        <dbReference type="Proteomes" id="UP001236795"/>
    </source>
</evidence>
<dbReference type="PANTHER" id="PTHR30154:SF34">
    <property type="entry name" value="TRANSCRIPTIONAL REGULATOR AZLB"/>
    <property type="match status" value="1"/>
</dbReference>
<keyword evidence="3" id="KW-0804">Transcription</keyword>
<dbReference type="InterPro" id="IPR011008">
    <property type="entry name" value="Dimeric_a/b-barrel"/>
</dbReference>
<dbReference type="Pfam" id="PF01037">
    <property type="entry name" value="AsnC_trans_reg"/>
    <property type="match status" value="2"/>
</dbReference>
<comment type="caution">
    <text evidence="5">The sequence shown here is derived from an EMBL/GenBank/DDBJ whole genome shotgun (WGS) entry which is preliminary data.</text>
</comment>
<evidence type="ECO:0000256" key="2">
    <source>
        <dbReference type="ARBA" id="ARBA00023125"/>
    </source>
</evidence>
<evidence type="ECO:0000259" key="4">
    <source>
        <dbReference type="PROSITE" id="PS50956"/>
    </source>
</evidence>
<dbReference type="InterPro" id="IPR000485">
    <property type="entry name" value="AsnC-type_HTH_dom"/>
</dbReference>
<name>A0ABU0KBR6_9ACTN</name>
<proteinExistence type="predicted"/>
<dbReference type="RefSeq" id="WP_136238486.1">
    <property type="nucleotide sequence ID" value="NZ_JAUSWC010000002.1"/>
</dbReference>
<dbReference type="Gene3D" id="3.30.70.920">
    <property type="match status" value="2"/>
</dbReference>
<dbReference type="InterPro" id="IPR019887">
    <property type="entry name" value="Tscrpt_reg_AsnC/Lrp_C"/>
</dbReference>
<dbReference type="SUPFAM" id="SSF46785">
    <property type="entry name" value="Winged helix' DNA-binding domain"/>
    <property type="match status" value="2"/>
</dbReference>
<dbReference type="InterPro" id="IPR036390">
    <property type="entry name" value="WH_DNA-bd_sf"/>
</dbReference>
<evidence type="ECO:0000313" key="5">
    <source>
        <dbReference type="EMBL" id="MDQ0485783.1"/>
    </source>
</evidence>
<dbReference type="InterPro" id="IPR019888">
    <property type="entry name" value="Tscrpt_reg_AsnC-like"/>
</dbReference>
<dbReference type="SUPFAM" id="SSF54909">
    <property type="entry name" value="Dimeric alpha+beta barrel"/>
    <property type="match status" value="2"/>
</dbReference>
<keyword evidence="2" id="KW-0238">DNA-binding</keyword>
<gene>
    <name evidence="5" type="ORF">QO019_000614</name>
</gene>
<protein>
    <submittedName>
        <fullName evidence="5">Lrp/AsnC family transcriptional regulator for asnA, asnC and gidA</fullName>
    </submittedName>
</protein>
<dbReference type="Proteomes" id="UP001236795">
    <property type="component" value="Unassembled WGS sequence"/>
</dbReference>
<dbReference type="InterPro" id="IPR036388">
    <property type="entry name" value="WH-like_DNA-bd_sf"/>
</dbReference>
<organism evidence="5 6">
    <name type="scientific">Streptomyces thermodiastaticus</name>
    <dbReference type="NCBI Taxonomy" id="44061"/>
    <lineage>
        <taxon>Bacteria</taxon>
        <taxon>Bacillati</taxon>
        <taxon>Actinomycetota</taxon>
        <taxon>Actinomycetes</taxon>
        <taxon>Kitasatosporales</taxon>
        <taxon>Streptomycetaceae</taxon>
        <taxon>Streptomyces</taxon>
    </lineage>
</organism>
<evidence type="ECO:0000256" key="3">
    <source>
        <dbReference type="ARBA" id="ARBA00023163"/>
    </source>
</evidence>
<feature type="domain" description="HTH asnC-type" evidence="4">
    <location>
        <begin position="28"/>
        <end position="88"/>
    </location>
</feature>
<feature type="domain" description="HTH asnC-type" evidence="4">
    <location>
        <begin position="195"/>
        <end position="255"/>
    </location>
</feature>
<dbReference type="PANTHER" id="PTHR30154">
    <property type="entry name" value="LEUCINE-RESPONSIVE REGULATORY PROTEIN"/>
    <property type="match status" value="1"/>
</dbReference>
<keyword evidence="6" id="KW-1185">Reference proteome</keyword>
<dbReference type="Pfam" id="PF13404">
    <property type="entry name" value="HTH_AsnC-type"/>
    <property type="match status" value="2"/>
</dbReference>
<sequence>MRGPSHLVSGFLDGSLPLPGQDEVDARLTELDRQLVRLLQADGRRSFAGMARDLGVPEKTVRRKVNQLLDDNVIQITAVADPALLGFPVMALVGLAFDGGQAVKPLMNSLAELPAVDYAVVTTGRYDALVEVLCRDTAELLTVVHDTLARTPGVGSAEVFPYLQLHYQEPAWDVAQDKAAPERTEEGEGAQAASLDATDRQIIGELSLDGRLPFQAVAETVGISESQVRKRVTRMIGDRVLRITAIANPRSLGFGMQVWVAIRCRPGQGIEALARLLTKIPSITYVVACAGRFDIFAEAVCRDAQDVMRLIDSEIRTLPGVERTELLMCLDLYYRAVRPAERRTGDGA</sequence>
<evidence type="ECO:0000256" key="1">
    <source>
        <dbReference type="ARBA" id="ARBA00023015"/>
    </source>
</evidence>